<proteinExistence type="inferred from homology"/>
<dbReference type="NCBIfam" id="TIGR00272">
    <property type="entry name" value="DPH2"/>
    <property type="match status" value="1"/>
</dbReference>
<keyword evidence="7" id="KW-0963">Cytoplasm</keyword>
<dbReference type="SFLD" id="SFLDF00408">
    <property type="entry name" value="Diphthamide_biosynthesis_famil"/>
    <property type="match status" value="1"/>
</dbReference>
<evidence type="ECO:0000256" key="1">
    <source>
        <dbReference type="ARBA" id="ARBA00001966"/>
    </source>
</evidence>
<feature type="region of interest" description="Disordered" evidence="8">
    <location>
        <begin position="462"/>
        <end position="484"/>
    </location>
</feature>
<evidence type="ECO:0000256" key="5">
    <source>
        <dbReference type="ARBA" id="ARBA00023004"/>
    </source>
</evidence>
<evidence type="ECO:0000256" key="3">
    <source>
        <dbReference type="ARBA" id="ARBA00006179"/>
    </source>
</evidence>
<dbReference type="PANTHER" id="PTHR10762">
    <property type="entry name" value="DIPHTHAMIDE BIOSYNTHESIS PROTEIN"/>
    <property type="match status" value="1"/>
</dbReference>
<dbReference type="SFLD" id="SFLDG01121">
    <property type="entry name" value="Diphthamide_biosynthesis"/>
    <property type="match status" value="1"/>
</dbReference>
<keyword evidence="4 7" id="KW-0479">Metal-binding</keyword>
<reference evidence="9 10" key="1">
    <citation type="submission" date="2016-03" db="EMBL/GenBank/DDBJ databases">
        <title>How can Kluyveromyces marxianus grow so fast - potential evolutionary course in Saccharomyces Complex revealed by comparative genomics.</title>
        <authorList>
            <person name="Mo W."/>
            <person name="Lu W."/>
            <person name="Yang X."/>
            <person name="Qi J."/>
            <person name="Lv H."/>
        </authorList>
    </citation>
    <scope>NUCLEOTIDE SEQUENCE [LARGE SCALE GENOMIC DNA]</scope>
    <source>
        <strain evidence="9 10">FIM1</strain>
    </source>
</reference>
<keyword evidence="5 7" id="KW-0408">Iron</keyword>
<dbReference type="InterPro" id="IPR016435">
    <property type="entry name" value="DPH1/DPH2"/>
</dbReference>
<comment type="function">
    <text evidence="7">Required for the first step of diphthamide biosynthesis, a post-translational modification of histidine which occurs in elongation factor 2. DPH1 and DPH2 transfer a 3-amino-3-carboxypropyl (ACP) group from S-adenosyl-L-methionine (SAM) to a histidine residue, the reaction is assisted by a reduction system comprising DPH3 and a NADH-dependent reductase. Facilitates the reduction of the catalytic iron-sulfur cluster found in the DPH1 subunit.</text>
</comment>
<dbReference type="Gene3D" id="3.40.50.11840">
    <property type="entry name" value="Diphthamide synthesis DPH1/DPH2 domain 1"/>
    <property type="match status" value="1"/>
</dbReference>
<feature type="region of interest" description="Disordered" evidence="8">
    <location>
        <begin position="554"/>
        <end position="591"/>
    </location>
</feature>
<dbReference type="InterPro" id="IPR042263">
    <property type="entry name" value="DPH1/DPH2_1"/>
</dbReference>
<comment type="subcellular location">
    <subcellularLocation>
        <location evidence="7">Cytoplasm</location>
    </subcellularLocation>
</comment>
<comment type="cofactor">
    <cofactor evidence="1">
        <name>[4Fe-4S] cluster</name>
        <dbReference type="ChEBI" id="CHEBI:49883"/>
    </cofactor>
</comment>
<evidence type="ECO:0000256" key="2">
    <source>
        <dbReference type="ARBA" id="ARBA00005156"/>
    </source>
</evidence>
<gene>
    <name evidence="9" type="primary">DPH2</name>
    <name evidence="9" type="ORF">FIM1_205</name>
</gene>
<dbReference type="Gene3D" id="3.40.50.11860">
    <property type="entry name" value="Diphthamide synthesis DPH1/DPH2 domain 3"/>
    <property type="match status" value="1"/>
</dbReference>
<dbReference type="InterPro" id="IPR042265">
    <property type="entry name" value="DPH1/DPH2_3"/>
</dbReference>
<reference evidence="9 10" key="2">
    <citation type="submission" date="2019-11" db="EMBL/GenBank/DDBJ databases">
        <authorList>
            <person name="Lu H."/>
        </authorList>
    </citation>
    <scope>NUCLEOTIDE SEQUENCE [LARGE SCALE GENOMIC DNA]</scope>
    <source>
        <strain evidence="9 10">FIM1</strain>
    </source>
</reference>
<keyword evidence="6 7" id="KW-0411">Iron-sulfur</keyword>
<dbReference type="Proteomes" id="UP000422736">
    <property type="component" value="Chromosome 1"/>
</dbReference>
<evidence type="ECO:0000256" key="4">
    <source>
        <dbReference type="ARBA" id="ARBA00022723"/>
    </source>
</evidence>
<accession>A0ABX6EN02</accession>
<evidence type="ECO:0000256" key="8">
    <source>
        <dbReference type="SAM" id="MobiDB-lite"/>
    </source>
</evidence>
<comment type="similarity">
    <text evidence="3 7">Belongs to the DPH1/DPH2 family. DPH2 subfamily.</text>
</comment>
<dbReference type="Pfam" id="PF01866">
    <property type="entry name" value="Diphthamide_syn"/>
    <property type="match status" value="1"/>
</dbReference>
<dbReference type="SFLD" id="SFLDS00032">
    <property type="entry name" value="Radical_SAM_3-amino-3-carboxyp"/>
    <property type="match status" value="1"/>
</dbReference>
<keyword evidence="10" id="KW-1185">Reference proteome</keyword>
<dbReference type="PANTHER" id="PTHR10762:SF2">
    <property type="entry name" value="2-(3-AMINO-3-CARBOXYPROPYL)HISTIDINE SYNTHASE SUBUNIT 2"/>
    <property type="match status" value="1"/>
</dbReference>
<evidence type="ECO:0000313" key="10">
    <source>
        <dbReference type="Proteomes" id="UP000422736"/>
    </source>
</evidence>
<protein>
    <recommendedName>
        <fullName evidence="7">2-(3-amino-3-carboxypropyl)histidine synthase subunit 2</fullName>
    </recommendedName>
</protein>
<evidence type="ECO:0000313" key="9">
    <source>
        <dbReference type="EMBL" id="QGN13564.1"/>
    </source>
</evidence>
<feature type="compositionally biased region" description="Acidic residues" evidence="8">
    <location>
        <begin position="561"/>
        <end position="571"/>
    </location>
</feature>
<dbReference type="InterPro" id="IPR010014">
    <property type="entry name" value="DHP2"/>
</dbReference>
<dbReference type="NCBIfam" id="TIGR00322">
    <property type="entry name" value="diphth2_R"/>
    <property type="match status" value="1"/>
</dbReference>
<comment type="pathway">
    <text evidence="2 7">Protein modification; peptidyl-diphthamide biosynthesis.</text>
</comment>
<sequence>MSDSVLVAPSLSTAQTEETFEFQSYEKSTRSRSYLGPDVTAENVSELISAYYSVPDLIQFFKEHPQYQKITLQFPDELVLDSSIVVQLMQKELCVSDGEACVVDTVKESCGSGSDCCGGSKGECASKAVQQQAGRKIWILADTSYSSCCVDEVASEHVHGDIVVHFGDACMNAVQKLPVIYSFGRPSLNLAAVKERFESEYSEKDAKVCLMADAPYSIHMHALYHMLKDEGYSNLVFADINRGMLEENNHIVGYSGVDESTYKKHATFGNRIIYSDRTTVDNDDDNDNELDMHDYKLFHITIPKDPHLLFLTTQFESVTLYDPETNSVNHGPFPSMMKRYKFMHVARTAGTVGILVNTLSLRNTKETINKLTKLLKENGKKHYMFVVGKPNVAKLANFEPIDVWCILGCGQGGIVLDQYNEFYKPIVTPYELIMALDNEVTWTGQWITDFEKIIQEIEHEEDNNDEVGDGHGHGNQNEDEDDAPEFNAVTGQYVSTSRPLRRIERLEIETPINEVRSSDSTELVQQFSKTVAIKNTVSTSAAFLQTRQWTGLGSDYQTQEQDSELEEDGATMEEGTSGIARGYQFDRQNHA</sequence>
<organism evidence="9 10">
    <name type="scientific">Kluyveromyces marxianus</name>
    <name type="common">Yeast</name>
    <name type="synonym">Candida kefyr</name>
    <dbReference type="NCBI Taxonomy" id="4911"/>
    <lineage>
        <taxon>Eukaryota</taxon>
        <taxon>Fungi</taxon>
        <taxon>Dikarya</taxon>
        <taxon>Ascomycota</taxon>
        <taxon>Saccharomycotina</taxon>
        <taxon>Saccharomycetes</taxon>
        <taxon>Saccharomycetales</taxon>
        <taxon>Saccharomycetaceae</taxon>
        <taxon>Kluyveromyces</taxon>
    </lineage>
</organism>
<evidence type="ECO:0000256" key="6">
    <source>
        <dbReference type="ARBA" id="ARBA00023014"/>
    </source>
</evidence>
<evidence type="ECO:0000256" key="7">
    <source>
        <dbReference type="RuleBase" id="RU364133"/>
    </source>
</evidence>
<name>A0ABX6EN02_KLUMA</name>
<dbReference type="EMBL" id="CP015054">
    <property type="protein sequence ID" value="QGN13564.1"/>
    <property type="molecule type" value="Genomic_DNA"/>
</dbReference>